<dbReference type="CDD" id="cd00833">
    <property type="entry name" value="PKS"/>
    <property type="match status" value="1"/>
</dbReference>
<dbReference type="Pfam" id="PF16073">
    <property type="entry name" value="SAT"/>
    <property type="match status" value="1"/>
</dbReference>
<name>A0AAD4Q5R0_9EURO</name>
<feature type="active site" description="Proton donor; for dehydratase activity" evidence="5">
    <location>
        <position position="1514"/>
    </location>
</feature>
<gene>
    <name evidence="9" type="ORF">BGW36DRAFT_421463</name>
</gene>
<comment type="caution">
    <text evidence="9">The sequence shown here is derived from an EMBL/GenBank/DDBJ whole genome shotgun (WGS) entry which is preliminary data.</text>
</comment>
<dbReference type="InterPro" id="IPR042104">
    <property type="entry name" value="PKS_dehydratase_sf"/>
</dbReference>
<dbReference type="Gene3D" id="1.10.1200.10">
    <property type="entry name" value="ACP-like"/>
    <property type="match status" value="1"/>
</dbReference>
<dbReference type="InterPro" id="IPR032088">
    <property type="entry name" value="SAT"/>
</dbReference>
<dbReference type="InterPro" id="IPR006162">
    <property type="entry name" value="Ppantetheine_attach_site"/>
</dbReference>
<dbReference type="GO" id="GO:0006633">
    <property type="term" value="P:fatty acid biosynthetic process"/>
    <property type="evidence" value="ECO:0007669"/>
    <property type="project" value="TreeGrafter"/>
</dbReference>
<accession>A0AAD4Q5R0</accession>
<dbReference type="InterPro" id="IPR014043">
    <property type="entry name" value="Acyl_transferase_dom"/>
</dbReference>
<dbReference type="GeneID" id="70249857"/>
<proteinExistence type="predicted"/>
<feature type="region of interest" description="C-terminal hotdog fold" evidence="5">
    <location>
        <begin position="1457"/>
        <end position="1606"/>
    </location>
</feature>
<dbReference type="InterPro" id="IPR016035">
    <property type="entry name" value="Acyl_Trfase/lysoPLipase"/>
</dbReference>
<feature type="domain" description="PKS/mFAS DH" evidence="8">
    <location>
        <begin position="1297"/>
        <end position="1606"/>
    </location>
</feature>
<feature type="domain" description="Carrier" evidence="6">
    <location>
        <begin position="1653"/>
        <end position="1730"/>
    </location>
</feature>
<dbReference type="SMART" id="SM00825">
    <property type="entry name" value="PKS_KS"/>
    <property type="match status" value="1"/>
</dbReference>
<dbReference type="PROSITE" id="PS52004">
    <property type="entry name" value="KS3_2"/>
    <property type="match status" value="1"/>
</dbReference>
<evidence type="ECO:0000259" key="6">
    <source>
        <dbReference type="PROSITE" id="PS50075"/>
    </source>
</evidence>
<dbReference type="GO" id="GO:0004312">
    <property type="term" value="F:fatty acid synthase activity"/>
    <property type="evidence" value="ECO:0007669"/>
    <property type="project" value="TreeGrafter"/>
</dbReference>
<sequence length="2198" mass="241068">MLPSSLSSSASAVTVLIFGPQFLSFGDEHKHLRLTLVAPPSRQWVLETASQLSNHWATIIKDYPLLENIPVVDLLSDLVCWLETGTFFPKLASLPNALLTPLVVMTQLSQYLQYIDLVSPGTQDPHSVFSPNLEAVGFCVGLLSASAVASSTNYTSFYENATKAVRLAMLIGGFVDAYNSNASGRDNAKSFSVGWNSPEIGSKVALIVNNFPEAYTSVLYDEKRITITVSENCTTSLLHRLKEVGATASELTLRGRFHCADYKEDVERLVRFCDCTPGFQLANASELVLPLRSNVGGRRITEGRLDHIALHSILVQQADWYQTFVAVQASRLTNPNSRAVSFGLQRCVPSTLSSQLGSRLLHFADVDGATLQSAKTPSKSQTLSRCLGDVIDNDIAVVGMACKVPGADDVEEFWNLLCRGESQHRELSNDRFELNTVFRDTDPKRRWFGNFLDDVDAFDHKFFKKSARESTSMDPQQRLLLQIAYQAVAQSGYFNVPGAQQDQHIGCYIGVSNVDYQDNIACHPATAYSATGTLMSFVAGKIAHYFGWTGPAMSVDTACSGSAVAIHQACKAVLSGECTAALAGGVNVMTGPLWFHNLAGASFLSQTGPCKPFDARGDGYCRGEAVGAVFLKKLSKAIQDGDQVLGVIAGTAVFQNQNCTAITVPNSTSLRDLFYRVTSQARIDPMDVSVVEAHGTGTAVGDPAEYNSIREVFGGPNRKDILSLGSVKGLVGHAECASGMVSLIKMLLMVQRGVIPPQASFHTINPNLNASPADNIEIRKSLTSWNADFRVALVNNYGASGSNAAMVISQAPIQHKVTMGTAKNCKQPFWLSGYDDQNLRANAKSLLKFVKEVKNSSQVPSMSDLSFNLYRQSNSSLSSATLFGCDSIGKLEDMLTAITNEDPSVTPLYCLESRPVVLCFGGQVSTFVGLDRHLYDNITLLRNHLDHCNHLCLTLGLDGIYPEIFQRTPIEDTVKLQTVLFAMQYSCAKTWIDCGVKVASVVGHSFGELTALCVADGVTVADAIKMVAARARVIRDSWGLERGAMAAVEGNLQDVENLLLDSSKVCNSERAATIACYNGPRSFTLAGSSKAIDAVVGVVRENNRFSSTMKVKKLNVTNAFHSTLVDPLMAELEQSASSINFQVPTIPIERATEVESSRSVLTPRFIAEHLRNPVYFDHALRRLSARYPACMFLEAGSNSTITTMAARALGPSSGHHFQAINITSNNAWQNLTDATLTMWKQGLRVAFWPHHASQTYDYTTLLLPPFQFQKSRHWLDLKQPDKTLFESAVSSTSEQEPKGLWTFVGYQDVQQRHARFRINSMTKEFEIYVSGHTVAHSAPLCPSTLQLDIAIESILSLRPEFLEQDMQPQLAGMENHAPLCIDASRKVWLDVEATDAEAHHWEWKIFSNGESGSTSTTHVSGQIIFKLGKDIHLQKEFKRYERLVGHRRCLALLESKDVDGGLEGRNIYQTFAEVVDYGEIFRGVKKVVGKNNESAGRVVMPYTGKTWLDTPLCDSFCQVAGIYINCMTDHSDKEVCISSGVNQLIRSPLLRPGDSRPDSWDVFAVHHQSSPRSWSSDVFIFDPRTGNLSEIILGIEYQLVSKVAMGNMLLRLTPGYKPRPTNGPVAPAAESSGVMKTQKVTQQSQKGSIHPKTDEGHLGQDIKNLVANVTGVEVEKIQKSTMLADIGIDSLMGMELAREIEIAFKCELDTNQLMLLTDFDSLTNCVHSALGINNNAAPSDGAQSPTESSLHEVVTPGTCTPSYAADSDITSPFSEAYVDIQPEHDTSDYAVQQAQVDAYVRKYSEGFSSPIRLDNVSPDLSSNFVLVTGATGSLGSHLVAHLAQLPNVDTVMCLNRASAMDATLRQKQAMESRGIRLDQTALQKVQVLEVDTSKPRLGLAANEYDRIVRETTHIIHNAWPMTITRPVNGFESQFQAMRNLLDLARDVAAMRPQGPKVGFQFISSIATVGLYPCWTGKTIVPESPMTIRSVLPSGYGQAKLVCEKLVEKTLQQYPDCFRPMIARVGQIAGSRQSGYWNPAEHLSFLIKSSETLQALPDFMGDLSWLPVNDVAATLSDLLLSDVGPSPIYHIENPARQSWSEIISLFAELLNIPRTSIIPFKEWVEKVQEYPASGNPENPAKKILEFFDDHFMRMACGGLVLDTTMSRAHSQTLANAKPISVDLVQKYVEYWKKTGFLHG</sequence>
<dbReference type="SUPFAM" id="SSF47336">
    <property type="entry name" value="ACP-like"/>
    <property type="match status" value="1"/>
</dbReference>
<evidence type="ECO:0000313" key="10">
    <source>
        <dbReference type="Proteomes" id="UP001201262"/>
    </source>
</evidence>
<keyword evidence="1" id="KW-0596">Phosphopantetheine</keyword>
<dbReference type="SMART" id="SM00827">
    <property type="entry name" value="PKS_AT"/>
    <property type="match status" value="1"/>
</dbReference>
<evidence type="ECO:0000256" key="3">
    <source>
        <dbReference type="ARBA" id="ARBA00022679"/>
    </source>
</evidence>
<evidence type="ECO:0000259" key="7">
    <source>
        <dbReference type="PROSITE" id="PS52004"/>
    </source>
</evidence>
<dbReference type="SUPFAM" id="SSF55048">
    <property type="entry name" value="Probable ACP-binding domain of malonyl-CoA ACP transacylase"/>
    <property type="match status" value="1"/>
</dbReference>
<dbReference type="InterPro" id="IPR016036">
    <property type="entry name" value="Malonyl_transacylase_ACP-bd"/>
</dbReference>
<dbReference type="Gene3D" id="3.40.366.10">
    <property type="entry name" value="Malonyl-Coenzyme A Acyl Carrier Protein, domain 2"/>
    <property type="match status" value="2"/>
</dbReference>
<dbReference type="EMBL" id="JAJTJA010000001">
    <property type="protein sequence ID" value="KAH8704876.1"/>
    <property type="molecule type" value="Genomic_DNA"/>
</dbReference>
<reference evidence="9" key="1">
    <citation type="submission" date="2021-12" db="EMBL/GenBank/DDBJ databases">
        <title>Convergent genome expansion in fungi linked to evolution of root-endophyte symbiosis.</title>
        <authorList>
            <consortium name="DOE Joint Genome Institute"/>
            <person name="Ke Y.-H."/>
            <person name="Bonito G."/>
            <person name="Liao H.-L."/>
            <person name="Looney B."/>
            <person name="Rojas-Flechas A."/>
            <person name="Nash J."/>
            <person name="Hameed K."/>
            <person name="Schadt C."/>
            <person name="Martin F."/>
            <person name="Crous P.W."/>
            <person name="Miettinen O."/>
            <person name="Magnuson J.K."/>
            <person name="Labbe J."/>
            <person name="Jacobson D."/>
            <person name="Doktycz M.J."/>
            <person name="Veneault-Fourrey C."/>
            <person name="Kuo A."/>
            <person name="Mondo S."/>
            <person name="Calhoun S."/>
            <person name="Riley R."/>
            <person name="Ohm R."/>
            <person name="LaButti K."/>
            <person name="Andreopoulos B."/>
            <person name="Pangilinan J."/>
            <person name="Nolan M."/>
            <person name="Tritt A."/>
            <person name="Clum A."/>
            <person name="Lipzen A."/>
            <person name="Daum C."/>
            <person name="Barry K."/>
            <person name="Grigoriev I.V."/>
            <person name="Vilgalys R."/>
        </authorList>
    </citation>
    <scope>NUCLEOTIDE SEQUENCE</scope>
    <source>
        <strain evidence="9">PMI_201</strain>
    </source>
</reference>
<feature type="region of interest" description="N-terminal hotdog fold" evidence="5">
    <location>
        <begin position="1297"/>
        <end position="1430"/>
    </location>
</feature>
<dbReference type="Gene3D" id="3.10.129.110">
    <property type="entry name" value="Polyketide synthase dehydratase"/>
    <property type="match status" value="1"/>
</dbReference>
<dbReference type="SUPFAM" id="SSF51735">
    <property type="entry name" value="NAD(P)-binding Rossmann-fold domains"/>
    <property type="match status" value="1"/>
</dbReference>
<dbReference type="InterPro" id="IPR036736">
    <property type="entry name" value="ACP-like_sf"/>
</dbReference>
<dbReference type="InterPro" id="IPR001227">
    <property type="entry name" value="Ac_transferase_dom_sf"/>
</dbReference>
<organism evidence="9 10">
    <name type="scientific">Talaromyces proteolyticus</name>
    <dbReference type="NCBI Taxonomy" id="1131652"/>
    <lineage>
        <taxon>Eukaryota</taxon>
        <taxon>Fungi</taxon>
        <taxon>Dikarya</taxon>
        <taxon>Ascomycota</taxon>
        <taxon>Pezizomycotina</taxon>
        <taxon>Eurotiomycetes</taxon>
        <taxon>Eurotiomycetidae</taxon>
        <taxon>Eurotiales</taxon>
        <taxon>Trichocomaceae</taxon>
        <taxon>Talaromyces</taxon>
        <taxon>Talaromyces sect. Bacilispori</taxon>
    </lineage>
</organism>
<dbReference type="Pfam" id="PF07993">
    <property type="entry name" value="NAD_binding_4"/>
    <property type="match status" value="1"/>
</dbReference>
<keyword evidence="2" id="KW-0597">Phosphoprotein</keyword>
<protein>
    <recommendedName>
        <fullName evidence="11">Polyketide synthase</fullName>
    </recommendedName>
</protein>
<evidence type="ECO:0008006" key="11">
    <source>
        <dbReference type="Google" id="ProtNLM"/>
    </source>
</evidence>
<dbReference type="Pfam" id="PF02801">
    <property type="entry name" value="Ketoacyl-synt_C"/>
    <property type="match status" value="1"/>
</dbReference>
<dbReference type="InterPro" id="IPR036291">
    <property type="entry name" value="NAD(P)-bd_dom_sf"/>
</dbReference>
<dbReference type="GO" id="GO:0044550">
    <property type="term" value="P:secondary metabolite biosynthetic process"/>
    <property type="evidence" value="ECO:0007669"/>
    <property type="project" value="TreeGrafter"/>
</dbReference>
<dbReference type="Gene3D" id="3.40.50.720">
    <property type="entry name" value="NAD(P)-binding Rossmann-like Domain"/>
    <property type="match status" value="1"/>
</dbReference>
<dbReference type="PANTHER" id="PTHR43775">
    <property type="entry name" value="FATTY ACID SYNTHASE"/>
    <property type="match status" value="1"/>
</dbReference>
<dbReference type="Pfam" id="PF00698">
    <property type="entry name" value="Acyl_transf_1"/>
    <property type="match status" value="1"/>
</dbReference>
<dbReference type="InterPro" id="IPR050091">
    <property type="entry name" value="PKS_NRPS_Biosynth_Enz"/>
</dbReference>
<evidence type="ECO:0000259" key="8">
    <source>
        <dbReference type="PROSITE" id="PS52019"/>
    </source>
</evidence>
<dbReference type="InterPro" id="IPR013120">
    <property type="entry name" value="FAR_NAD-bd"/>
</dbReference>
<dbReference type="SUPFAM" id="SSF52151">
    <property type="entry name" value="FabD/lysophospholipase-like"/>
    <property type="match status" value="1"/>
</dbReference>
<evidence type="ECO:0000256" key="1">
    <source>
        <dbReference type="ARBA" id="ARBA00022450"/>
    </source>
</evidence>
<keyword evidence="4" id="KW-0012">Acyltransferase</keyword>
<evidence type="ECO:0000256" key="2">
    <source>
        <dbReference type="ARBA" id="ARBA00022553"/>
    </source>
</evidence>
<evidence type="ECO:0000256" key="5">
    <source>
        <dbReference type="PROSITE-ProRule" id="PRU01363"/>
    </source>
</evidence>
<evidence type="ECO:0000256" key="4">
    <source>
        <dbReference type="ARBA" id="ARBA00023315"/>
    </source>
</evidence>
<dbReference type="Pfam" id="PF00550">
    <property type="entry name" value="PP-binding"/>
    <property type="match status" value="1"/>
</dbReference>
<dbReference type="InterPro" id="IPR009081">
    <property type="entry name" value="PP-bd_ACP"/>
</dbReference>
<dbReference type="RefSeq" id="XP_046077497.1">
    <property type="nucleotide sequence ID" value="XM_046219570.1"/>
</dbReference>
<dbReference type="InterPro" id="IPR014031">
    <property type="entry name" value="Ketoacyl_synth_C"/>
</dbReference>
<dbReference type="Gene3D" id="3.40.47.10">
    <property type="match status" value="1"/>
</dbReference>
<dbReference type="InterPro" id="IPR049900">
    <property type="entry name" value="PKS_mFAS_DH"/>
</dbReference>
<dbReference type="InterPro" id="IPR016039">
    <property type="entry name" value="Thiolase-like"/>
</dbReference>
<keyword evidence="10" id="KW-1185">Reference proteome</keyword>
<dbReference type="Gene3D" id="3.30.70.3290">
    <property type="match status" value="1"/>
</dbReference>
<keyword evidence="3" id="KW-0808">Transferase</keyword>
<evidence type="ECO:0000313" key="9">
    <source>
        <dbReference type="EMBL" id="KAH8704876.1"/>
    </source>
</evidence>
<dbReference type="SUPFAM" id="SSF53901">
    <property type="entry name" value="Thiolase-like"/>
    <property type="match status" value="1"/>
</dbReference>
<dbReference type="InterPro" id="IPR014030">
    <property type="entry name" value="Ketoacyl_synth_N"/>
</dbReference>
<dbReference type="InterPro" id="IPR020841">
    <property type="entry name" value="PKS_Beta-ketoAc_synthase_dom"/>
</dbReference>
<feature type="domain" description="Ketosynthase family 3 (KS3)" evidence="7">
    <location>
        <begin position="392"/>
        <end position="810"/>
    </location>
</feature>
<dbReference type="PROSITE" id="PS50075">
    <property type="entry name" value="CARRIER"/>
    <property type="match status" value="1"/>
</dbReference>
<feature type="active site" description="Proton acceptor; for dehydratase activity" evidence="5">
    <location>
        <position position="1332"/>
    </location>
</feature>
<dbReference type="Pfam" id="PF00109">
    <property type="entry name" value="ketoacyl-synt"/>
    <property type="match status" value="1"/>
</dbReference>
<dbReference type="PROSITE" id="PS00012">
    <property type="entry name" value="PHOSPHOPANTETHEINE"/>
    <property type="match status" value="1"/>
</dbReference>
<dbReference type="Proteomes" id="UP001201262">
    <property type="component" value="Unassembled WGS sequence"/>
</dbReference>
<dbReference type="PROSITE" id="PS52019">
    <property type="entry name" value="PKS_MFAS_DH"/>
    <property type="match status" value="1"/>
</dbReference>
<dbReference type="PANTHER" id="PTHR43775:SF14">
    <property type="entry name" value="ITERATIVE POLYKETIDE SYNTHASE AFOE-RELATED"/>
    <property type="match status" value="1"/>
</dbReference>